<feature type="domain" description="EAL" evidence="2">
    <location>
        <begin position="518"/>
        <end position="768"/>
    </location>
</feature>
<dbReference type="InterPro" id="IPR052155">
    <property type="entry name" value="Biofilm_reg_signaling"/>
</dbReference>
<protein>
    <submittedName>
        <fullName evidence="4">EAL domain-containing protein</fullName>
    </submittedName>
</protein>
<dbReference type="Gene3D" id="3.30.70.270">
    <property type="match status" value="1"/>
</dbReference>
<dbReference type="PANTHER" id="PTHR44757">
    <property type="entry name" value="DIGUANYLATE CYCLASE DGCP"/>
    <property type="match status" value="1"/>
</dbReference>
<keyword evidence="1" id="KW-0812">Transmembrane</keyword>
<dbReference type="InterPro" id="IPR035919">
    <property type="entry name" value="EAL_sf"/>
</dbReference>
<dbReference type="NCBIfam" id="TIGR00254">
    <property type="entry name" value="GGDEF"/>
    <property type="match status" value="1"/>
</dbReference>
<organism evidence="4 5">
    <name type="scientific">Novosphingobium anseongense</name>
    <dbReference type="NCBI Taxonomy" id="3133436"/>
    <lineage>
        <taxon>Bacteria</taxon>
        <taxon>Pseudomonadati</taxon>
        <taxon>Pseudomonadota</taxon>
        <taxon>Alphaproteobacteria</taxon>
        <taxon>Sphingomonadales</taxon>
        <taxon>Sphingomonadaceae</taxon>
        <taxon>Novosphingobium</taxon>
    </lineage>
</organism>
<dbReference type="SUPFAM" id="SSF55073">
    <property type="entry name" value="Nucleotide cyclase"/>
    <property type="match status" value="1"/>
</dbReference>
<dbReference type="SUPFAM" id="SSF55785">
    <property type="entry name" value="PYP-like sensor domain (PAS domain)"/>
    <property type="match status" value="1"/>
</dbReference>
<dbReference type="Gene3D" id="3.30.450.20">
    <property type="entry name" value="PAS domain"/>
    <property type="match status" value="1"/>
</dbReference>
<reference evidence="4 5" key="1">
    <citation type="submission" date="2024-03" db="EMBL/GenBank/DDBJ databases">
        <authorList>
            <person name="Jo J.-H."/>
        </authorList>
    </citation>
    <scope>NUCLEOTIDE SEQUENCE [LARGE SCALE GENOMIC DNA]</scope>
    <source>
        <strain evidence="4 5">PS1R-30</strain>
    </source>
</reference>
<gene>
    <name evidence="4" type="ORF">WG901_02015</name>
</gene>
<dbReference type="CDD" id="cd01948">
    <property type="entry name" value="EAL"/>
    <property type="match status" value="1"/>
</dbReference>
<accession>A0ABU8RQP0</accession>
<keyword evidence="1" id="KW-0472">Membrane</keyword>
<proteinExistence type="predicted"/>
<feature type="domain" description="GGDEF" evidence="3">
    <location>
        <begin position="376"/>
        <end position="509"/>
    </location>
</feature>
<name>A0ABU8RQP0_9SPHN</name>
<comment type="caution">
    <text evidence="4">The sequence shown here is derived from an EMBL/GenBank/DDBJ whole genome shotgun (WGS) entry which is preliminary data.</text>
</comment>
<dbReference type="Pfam" id="PF00990">
    <property type="entry name" value="GGDEF"/>
    <property type="match status" value="1"/>
</dbReference>
<dbReference type="EMBL" id="JBBHJZ010000001">
    <property type="protein sequence ID" value="MEJ5975395.1"/>
    <property type="molecule type" value="Genomic_DNA"/>
</dbReference>
<dbReference type="InterPro" id="IPR000160">
    <property type="entry name" value="GGDEF_dom"/>
</dbReference>
<feature type="transmembrane region" description="Helical" evidence="1">
    <location>
        <begin position="110"/>
        <end position="130"/>
    </location>
</feature>
<evidence type="ECO:0000259" key="3">
    <source>
        <dbReference type="PROSITE" id="PS50887"/>
    </source>
</evidence>
<dbReference type="SMART" id="SM00052">
    <property type="entry name" value="EAL"/>
    <property type="match status" value="1"/>
</dbReference>
<sequence length="772" mass="85512">MVVSSPPGRKLIVETPLSLLALTRHHVEPHEENWFARCRADYIRNFPLSLLETVRLALLLLLVGPRTNPVFTLLAIFGWYAVMVLQRSVRRKEASPGFDEKRALRNRLGVIRLRAFWWCCTLFGAALIAPVSSHEGLIALGMAMMMMDGLSAMSLPHLGLAASASGGAAMAAGFLIRNGWDGAPVAIVAGVMACFMHWSLYNLYYMFATRRIRTRRLSQSNETIQLLLNQYDDEGSDWLYEIGSKFQIWHPSQRFADACGRKPEELEGLSLIELIGDAPEAGDLRELFNEGRAFRNVVVPIRVGGVENWWSMNGRPVLREGQTIGWRGFIADITAAKRAEDKVAFMAHYDVLTQLPNRTLFNATLDRAFHRTPRDGSIGLLYVDLDHFKAINDGHGHAVGDKVLVEISRRLEEVVRPRDMIARLGGDEFVILMTDLDAPAAGLAIAERVLGAVGNAIEIEGQIMPIGASIGAAFAPTDGRTGDELLRAADLAMYNAKSRGRRGISVFDPDMQVQMQERRALELDLRAAIVRGELELHYQPLLDINRGVTAGYEALLRWNHASRGTVSPDVFIPIAEETGVIVEIGEWVIRTALAEAAGWPEDLTVAVNMSPAQMKDGNLLPVVVNALAQSGVLPSRLELEITENLLMQESEEVLATLHKLRDLGVKIALDDFGTGYSSLNYLRSFPFDKIKIDRCFVSELAEREDCQAIVRSVISLANELKMTTTAEGVEYGEQLEKLRKDGCDQAQGFLYSRAVPAGELEFKPGQKRAVNE</sequence>
<dbReference type="SMART" id="SM00267">
    <property type="entry name" value="GGDEF"/>
    <property type="match status" value="1"/>
</dbReference>
<dbReference type="Pfam" id="PF08448">
    <property type="entry name" value="PAS_4"/>
    <property type="match status" value="1"/>
</dbReference>
<evidence type="ECO:0000256" key="1">
    <source>
        <dbReference type="SAM" id="Phobius"/>
    </source>
</evidence>
<dbReference type="InterPro" id="IPR043128">
    <property type="entry name" value="Rev_trsase/Diguanyl_cyclase"/>
</dbReference>
<dbReference type="InterPro" id="IPR001633">
    <property type="entry name" value="EAL_dom"/>
</dbReference>
<keyword evidence="5" id="KW-1185">Reference proteome</keyword>
<feature type="transmembrane region" description="Helical" evidence="1">
    <location>
        <begin position="186"/>
        <end position="207"/>
    </location>
</feature>
<dbReference type="InterPro" id="IPR029787">
    <property type="entry name" value="Nucleotide_cyclase"/>
</dbReference>
<evidence type="ECO:0000313" key="5">
    <source>
        <dbReference type="Proteomes" id="UP001361239"/>
    </source>
</evidence>
<dbReference type="SUPFAM" id="SSF141868">
    <property type="entry name" value="EAL domain-like"/>
    <property type="match status" value="1"/>
</dbReference>
<dbReference type="InterPro" id="IPR035965">
    <property type="entry name" value="PAS-like_dom_sf"/>
</dbReference>
<dbReference type="InterPro" id="IPR013656">
    <property type="entry name" value="PAS_4"/>
</dbReference>
<dbReference type="Pfam" id="PF00563">
    <property type="entry name" value="EAL"/>
    <property type="match status" value="1"/>
</dbReference>
<keyword evidence="1" id="KW-1133">Transmembrane helix</keyword>
<dbReference type="InterPro" id="IPR000014">
    <property type="entry name" value="PAS"/>
</dbReference>
<feature type="transmembrane region" description="Helical" evidence="1">
    <location>
        <begin position="160"/>
        <end position="180"/>
    </location>
</feature>
<dbReference type="RefSeq" id="WP_339585349.1">
    <property type="nucleotide sequence ID" value="NZ_JBBHJZ010000001.1"/>
</dbReference>
<dbReference type="CDD" id="cd01949">
    <property type="entry name" value="GGDEF"/>
    <property type="match status" value="1"/>
</dbReference>
<evidence type="ECO:0000259" key="2">
    <source>
        <dbReference type="PROSITE" id="PS50883"/>
    </source>
</evidence>
<dbReference type="Gene3D" id="3.20.20.450">
    <property type="entry name" value="EAL domain"/>
    <property type="match status" value="1"/>
</dbReference>
<dbReference type="Proteomes" id="UP001361239">
    <property type="component" value="Unassembled WGS sequence"/>
</dbReference>
<dbReference type="PROSITE" id="PS50887">
    <property type="entry name" value="GGDEF"/>
    <property type="match status" value="1"/>
</dbReference>
<evidence type="ECO:0000313" key="4">
    <source>
        <dbReference type="EMBL" id="MEJ5975395.1"/>
    </source>
</evidence>
<dbReference type="PROSITE" id="PS50883">
    <property type="entry name" value="EAL"/>
    <property type="match status" value="1"/>
</dbReference>
<dbReference type="PANTHER" id="PTHR44757:SF2">
    <property type="entry name" value="BIOFILM ARCHITECTURE MAINTENANCE PROTEIN MBAA"/>
    <property type="match status" value="1"/>
</dbReference>
<dbReference type="NCBIfam" id="TIGR00229">
    <property type="entry name" value="sensory_box"/>
    <property type="match status" value="1"/>
</dbReference>
<feature type="transmembrane region" description="Helical" evidence="1">
    <location>
        <begin position="70"/>
        <end position="89"/>
    </location>
</feature>